<dbReference type="Pfam" id="PF01177">
    <property type="entry name" value="Asp_Glu_race"/>
    <property type="match status" value="1"/>
</dbReference>
<feature type="active site" description="Proton donor/acceptor" evidence="7">
    <location>
        <position position="94"/>
    </location>
</feature>
<evidence type="ECO:0000256" key="3">
    <source>
        <dbReference type="ARBA" id="ARBA00022960"/>
    </source>
</evidence>
<dbReference type="InterPro" id="IPR001920">
    <property type="entry name" value="Asp/Glu_race"/>
</dbReference>
<dbReference type="PROSITE" id="PS00924">
    <property type="entry name" value="ASP_GLU_RACEMASE_2"/>
    <property type="match status" value="1"/>
</dbReference>
<evidence type="ECO:0000256" key="1">
    <source>
        <dbReference type="ARBA" id="ARBA00001602"/>
    </source>
</evidence>
<comment type="caution">
    <text evidence="7">Lacks conserved residue(s) required for the propagation of feature annotation.</text>
</comment>
<keyword evidence="6 7" id="KW-0961">Cell wall biogenesis/degradation</keyword>
<dbReference type="Gene3D" id="3.40.50.1860">
    <property type="match status" value="2"/>
</dbReference>
<dbReference type="UniPathway" id="UPA00219"/>
<dbReference type="GO" id="GO:0071555">
    <property type="term" value="P:cell wall organization"/>
    <property type="evidence" value="ECO:0007669"/>
    <property type="project" value="UniProtKB-KW"/>
</dbReference>
<gene>
    <name evidence="7" type="primary">murI</name>
    <name evidence="8" type="ORF">753</name>
</gene>
<protein>
    <recommendedName>
        <fullName evidence="2 7">Glutamate racemase</fullName>
        <ecNumber evidence="2 7">5.1.1.3</ecNumber>
    </recommendedName>
</protein>
<proteinExistence type="inferred from homology"/>
<dbReference type="HAMAP" id="MF_00258">
    <property type="entry name" value="Glu_racemase"/>
    <property type="match status" value="1"/>
</dbReference>
<dbReference type="InterPro" id="IPR015942">
    <property type="entry name" value="Asp/Glu/hydantoin_racemase"/>
</dbReference>
<dbReference type="FunFam" id="3.40.50.1860:FF:000001">
    <property type="entry name" value="Glutamate racemase"/>
    <property type="match status" value="1"/>
</dbReference>
<comment type="catalytic activity">
    <reaction evidence="1 7">
        <text>L-glutamate = D-glutamate</text>
        <dbReference type="Rhea" id="RHEA:12813"/>
        <dbReference type="ChEBI" id="CHEBI:29985"/>
        <dbReference type="ChEBI" id="CHEBI:29986"/>
        <dbReference type="EC" id="5.1.1.3"/>
    </reaction>
</comment>
<comment type="pathway">
    <text evidence="7">Cell wall biogenesis; peptidoglycan biosynthesis.</text>
</comment>
<evidence type="ECO:0000256" key="5">
    <source>
        <dbReference type="ARBA" id="ARBA00023235"/>
    </source>
</evidence>
<accession>A0A0E4GCP7</accession>
<name>A0A0E4GCP7_9FIRM</name>
<sequence length="287" mass="30952">MLIKYLGTGHTYEQKIGVFFLSDTRPIGIFDSGVGGLTVVKSLVEQLPRESFIYFGDTAHLPYGNKSREQLCQYARNIIAFLLDNDVKAIVVACGTHSSITLPEIEDDYPVPLLGVVKPGARAAVRTSRNKKIGIIATQASVNSGSYSKSISAIDGDCQVFANACPRFVPLVESGQLAGAEVEEAVQEYIDPLLEKGIDTLVLGCTHYPFLLPILKKHAGTSVRLVDPASETVEELKTLLTQEQILNGSGKGAGRFLVSGNDQSFYKVGSLLLGNLIHNAEKVNLAK</sequence>
<dbReference type="EMBL" id="CGIH01000009">
    <property type="protein sequence ID" value="CFX18750.1"/>
    <property type="molecule type" value="Genomic_DNA"/>
</dbReference>
<keyword evidence="3 7" id="KW-0133">Cell shape</keyword>
<evidence type="ECO:0000313" key="9">
    <source>
        <dbReference type="Proteomes" id="UP000045545"/>
    </source>
</evidence>
<evidence type="ECO:0000256" key="2">
    <source>
        <dbReference type="ARBA" id="ARBA00013090"/>
    </source>
</evidence>
<keyword evidence="9" id="KW-1185">Reference proteome</keyword>
<dbReference type="PANTHER" id="PTHR21198">
    <property type="entry name" value="GLUTAMATE RACEMASE"/>
    <property type="match status" value="1"/>
</dbReference>
<dbReference type="GO" id="GO:0009252">
    <property type="term" value="P:peptidoglycan biosynthetic process"/>
    <property type="evidence" value="ECO:0007669"/>
    <property type="project" value="UniProtKB-UniRule"/>
</dbReference>
<dbReference type="GO" id="GO:0008360">
    <property type="term" value="P:regulation of cell shape"/>
    <property type="evidence" value="ECO:0007669"/>
    <property type="project" value="UniProtKB-KW"/>
</dbReference>
<comment type="similarity">
    <text evidence="7">Belongs to the aspartate/glutamate racemases family.</text>
</comment>
<dbReference type="STRING" id="690567.753"/>
<evidence type="ECO:0000256" key="6">
    <source>
        <dbReference type="ARBA" id="ARBA00023316"/>
    </source>
</evidence>
<dbReference type="Proteomes" id="UP000045545">
    <property type="component" value="Unassembled WGS sequence"/>
</dbReference>
<dbReference type="EC" id="5.1.1.3" evidence="2 7"/>
<feature type="active site" description="Proton donor/acceptor" evidence="7">
    <location>
        <position position="205"/>
    </location>
</feature>
<dbReference type="InterPro" id="IPR004391">
    <property type="entry name" value="Glu_race"/>
</dbReference>
<dbReference type="AlphaFoldDB" id="A0A0E4GCP7"/>
<dbReference type="GO" id="GO:0008881">
    <property type="term" value="F:glutamate racemase activity"/>
    <property type="evidence" value="ECO:0007669"/>
    <property type="project" value="UniProtKB-UniRule"/>
</dbReference>
<keyword evidence="4 7" id="KW-0573">Peptidoglycan synthesis</keyword>
<dbReference type="PANTHER" id="PTHR21198:SF2">
    <property type="entry name" value="GLUTAMATE RACEMASE"/>
    <property type="match status" value="1"/>
</dbReference>
<organism evidence="8 9">
    <name type="scientific">Syntrophomonas zehnderi OL-4</name>
    <dbReference type="NCBI Taxonomy" id="690567"/>
    <lineage>
        <taxon>Bacteria</taxon>
        <taxon>Bacillati</taxon>
        <taxon>Bacillota</taxon>
        <taxon>Clostridia</taxon>
        <taxon>Eubacteriales</taxon>
        <taxon>Syntrophomonadaceae</taxon>
        <taxon>Syntrophomonas</taxon>
    </lineage>
</organism>
<feature type="binding site" evidence="7">
    <location>
        <begin position="63"/>
        <end position="64"/>
    </location>
    <ligand>
        <name>substrate</name>
    </ligand>
</feature>
<evidence type="ECO:0000313" key="8">
    <source>
        <dbReference type="EMBL" id="CFX18750.1"/>
    </source>
</evidence>
<dbReference type="InterPro" id="IPR033134">
    <property type="entry name" value="Asp/Glu_racemase_AS_2"/>
</dbReference>
<feature type="binding site" evidence="7">
    <location>
        <begin position="206"/>
        <end position="207"/>
    </location>
    <ligand>
        <name>substrate</name>
    </ligand>
</feature>
<evidence type="ECO:0000256" key="4">
    <source>
        <dbReference type="ARBA" id="ARBA00022984"/>
    </source>
</evidence>
<keyword evidence="5 7" id="KW-0413">Isomerase</keyword>
<evidence type="ECO:0000256" key="7">
    <source>
        <dbReference type="HAMAP-Rule" id="MF_00258"/>
    </source>
</evidence>
<reference evidence="8 9" key="1">
    <citation type="submission" date="2015-03" db="EMBL/GenBank/DDBJ databases">
        <authorList>
            <person name="Murphy D."/>
        </authorList>
    </citation>
    <scope>NUCLEOTIDE SEQUENCE [LARGE SCALE GENOMIC DNA]</scope>
    <source>
        <strain evidence="8 9">OL-4</strain>
    </source>
</reference>
<dbReference type="SUPFAM" id="SSF53681">
    <property type="entry name" value="Aspartate/glutamate racemase"/>
    <property type="match status" value="2"/>
</dbReference>
<dbReference type="NCBIfam" id="TIGR00067">
    <property type="entry name" value="glut_race"/>
    <property type="match status" value="1"/>
</dbReference>
<feature type="binding site" evidence="7">
    <location>
        <begin position="31"/>
        <end position="32"/>
    </location>
    <ligand>
        <name>substrate</name>
    </ligand>
</feature>
<comment type="function">
    <text evidence="7">Provides the (R)-glutamate required for cell wall biosynthesis.</text>
</comment>